<dbReference type="KEGG" id="vg:22277063"/>
<name>A0A068EMU8_9CAUD</name>
<organism evidence="2 3">
    <name type="scientific">Bacillus phage CP-51</name>
    <dbReference type="NCBI Taxonomy" id="1391188"/>
    <lineage>
        <taxon>Viruses</taxon>
        <taxon>Duplodnaviria</taxon>
        <taxon>Heunggongvirae</taxon>
        <taxon>Uroviricota</taxon>
        <taxon>Caudoviricetes</taxon>
        <taxon>Herelleviridae</taxon>
        <taxon>Spounavirinae</taxon>
        <taxon>Siminovitchvirus</taxon>
        <taxon>Siminovitchvirus CP51</taxon>
    </lineage>
</organism>
<feature type="domain" description="YspA cpYpsA-related SLOG" evidence="1">
    <location>
        <begin position="1"/>
        <end position="61"/>
    </location>
</feature>
<proteinExistence type="predicted"/>
<dbReference type="Pfam" id="PF10686">
    <property type="entry name" value="YAcAr"/>
    <property type="match status" value="1"/>
</dbReference>
<evidence type="ECO:0000313" key="3">
    <source>
        <dbReference type="Proteomes" id="UP000027382"/>
    </source>
</evidence>
<dbReference type="RefSeq" id="YP_009099164.1">
    <property type="nucleotide sequence ID" value="NC_025423.1"/>
</dbReference>
<dbReference type="Proteomes" id="UP000027382">
    <property type="component" value="Segment"/>
</dbReference>
<accession>A0A068EMU8</accession>
<keyword evidence="3" id="KW-1185">Reference proteome</keyword>
<dbReference type="InterPro" id="IPR019627">
    <property type="entry name" value="YAcAr"/>
</dbReference>
<evidence type="ECO:0000313" key="2">
    <source>
        <dbReference type="EMBL" id="AID50555.1"/>
    </source>
</evidence>
<sequence>MRVLCTGSRDFKNVDMVIDALLELPADSVIIHGGAKGLDKIVDIIARQLGFEVEEYKAEWKGDKREGLYRNSQMLHEGKPEYGLGFRSKLNSKGTNDMLMKMGQAGIPHKIYNDF</sequence>
<protein>
    <recommendedName>
        <fullName evidence="1">YspA cpYpsA-related SLOG domain-containing protein</fullName>
    </recommendedName>
</protein>
<evidence type="ECO:0000259" key="1">
    <source>
        <dbReference type="Pfam" id="PF10686"/>
    </source>
</evidence>
<reference evidence="2" key="1">
    <citation type="journal article" date="2014" name="Virology">
        <title>The odd one out: Bacillus ACT bacteriophage CP-51 exhibits unusual properties compared to related Spounavirinae W.Ph. and Bastille.</title>
        <authorList>
            <person name="Klumpp J."/>
            <person name="Schmuki M."/>
            <person name="Sozhamannan S."/>
            <person name="Beyer W."/>
            <person name="Fouts D.E."/>
            <person name="Bernbach V."/>
            <person name="Calendar R."/>
            <person name="Loessner M.J."/>
        </authorList>
    </citation>
    <scope>NUCLEOTIDE SEQUENCE [LARGE SCALE GENOMIC DNA]</scope>
</reference>
<dbReference type="EMBL" id="KF554508">
    <property type="protein sequence ID" value="AID50555.1"/>
    <property type="molecule type" value="Genomic_DNA"/>
</dbReference>
<dbReference type="OrthoDB" id="13008at10239"/>
<dbReference type="GeneID" id="22277063"/>